<dbReference type="EMBL" id="QQNB01000002">
    <property type="protein sequence ID" value="RDE05439.1"/>
    <property type="molecule type" value="Genomic_DNA"/>
</dbReference>
<name>A0A369VUA2_9SPHN</name>
<dbReference type="AlphaFoldDB" id="A0A369VUA2"/>
<proteinExistence type="predicted"/>
<comment type="caution">
    <text evidence="1">The sequence shown here is derived from an EMBL/GenBank/DDBJ whole genome shotgun (WGS) entry which is preliminary data.</text>
</comment>
<gene>
    <name evidence="1" type="ORF">DVW87_09315</name>
</gene>
<dbReference type="OrthoDB" id="564699at2"/>
<organism evidence="1 2">
    <name type="scientific">Sphingomonas aracearum</name>
    <dbReference type="NCBI Taxonomy" id="2283317"/>
    <lineage>
        <taxon>Bacteria</taxon>
        <taxon>Pseudomonadati</taxon>
        <taxon>Pseudomonadota</taxon>
        <taxon>Alphaproteobacteria</taxon>
        <taxon>Sphingomonadales</taxon>
        <taxon>Sphingomonadaceae</taxon>
        <taxon>Sphingomonas</taxon>
    </lineage>
</organism>
<dbReference type="RefSeq" id="WP_114687509.1">
    <property type="nucleotide sequence ID" value="NZ_QQNB01000002.1"/>
</dbReference>
<sequence>MAWYRTGTVAVTNGSPVVTGTGTNFVSNTQAGEAFLGPDGLPYEIAQVVSATQLTLAQGYRGGSAGGQGYAVLPTQSFVRDLALGAAELLGSFAEVRDGIGQGLIGDGTAATPGIRFGADQDTGIRRAGANALSLVAGGKDALVINSDGAQMSRLVVDNLLLAGVPDGSSHTVYKAAAVGAPILSIEQAGRLPIAVAYGVDFNGVESANAALAAFKLGRSTTGRSLSTSGTLNANGADYAEYMTKSDSCGMIAPGDVCGVDAGGKLTRTWAEAISYVVKSTDPAYVGGDSWAAHLPPRPAQEAGEDDATFAARLAPWEAQLEAARFKVDRIAFAGQVPVNVSGDFAPGDYLIAAAAGAGIKAVAVSEADITFDQYRRRLGKVWGVRDGRAWLDVQHG</sequence>
<protein>
    <recommendedName>
        <fullName evidence="3">Peptidase S74 domain-containing protein</fullName>
    </recommendedName>
</protein>
<evidence type="ECO:0008006" key="3">
    <source>
        <dbReference type="Google" id="ProtNLM"/>
    </source>
</evidence>
<evidence type="ECO:0000313" key="2">
    <source>
        <dbReference type="Proteomes" id="UP000253918"/>
    </source>
</evidence>
<accession>A0A369VUA2</accession>
<dbReference type="Proteomes" id="UP000253918">
    <property type="component" value="Unassembled WGS sequence"/>
</dbReference>
<keyword evidence="2" id="KW-1185">Reference proteome</keyword>
<evidence type="ECO:0000313" key="1">
    <source>
        <dbReference type="EMBL" id="RDE05439.1"/>
    </source>
</evidence>
<reference evidence="1 2" key="1">
    <citation type="submission" date="2018-07" db="EMBL/GenBank/DDBJ databases">
        <title>a novel species of Sphingomonas isolated from the rhizosphere soil of Araceae plant.</title>
        <authorList>
            <person name="Zhiyong W."/>
            <person name="Qinglan Z."/>
            <person name="Zhiwei F."/>
            <person name="Ding X."/>
            <person name="Gejiao W."/>
            <person name="Shixue Z."/>
        </authorList>
    </citation>
    <scope>NUCLEOTIDE SEQUENCE [LARGE SCALE GENOMIC DNA]</scope>
    <source>
        <strain evidence="1 2">WZY 27</strain>
    </source>
</reference>